<dbReference type="Gene3D" id="3.30.40.10">
    <property type="entry name" value="Zinc/RING finger domain, C3HC4 (zinc finger)"/>
    <property type="match status" value="1"/>
</dbReference>
<comment type="subunit">
    <text evidence="17">Component of the Smc5-Smc6 complex.</text>
</comment>
<keyword evidence="7 17" id="KW-0808">Transferase</keyword>
<keyword evidence="10 17" id="KW-0863">Zinc-finger</keyword>
<dbReference type="InterPro" id="IPR036388">
    <property type="entry name" value="WH-like_DNA-bd_sf"/>
</dbReference>
<keyword evidence="13" id="KW-0779">Telomere</keyword>
<dbReference type="RefSeq" id="XP_015524608.1">
    <property type="nucleotide sequence ID" value="XM_015669122.1"/>
</dbReference>
<dbReference type="PANTHER" id="PTHR20973:SF0">
    <property type="entry name" value="NON-STRUCTURAL MAINTENANCE OF CHROMOSOMES ELEMENT 1 HOMOLOG"/>
    <property type="match status" value="1"/>
</dbReference>
<dbReference type="CTD" id="33938"/>
<comment type="similarity">
    <text evidence="4 17">Belongs to the NSE1 family.</text>
</comment>
<keyword evidence="8 17" id="KW-0479">Metal-binding</keyword>
<dbReference type="GO" id="GO:0008270">
    <property type="term" value="F:zinc ion binding"/>
    <property type="evidence" value="ECO:0007669"/>
    <property type="project" value="UniProtKB-KW"/>
</dbReference>
<dbReference type="EC" id="2.3.2.27" evidence="5 17"/>
<dbReference type="KEGG" id="nlo:107227854"/>
<dbReference type="Proteomes" id="UP000829291">
    <property type="component" value="Chromosome 2"/>
</dbReference>
<evidence type="ECO:0000256" key="17">
    <source>
        <dbReference type="RuleBase" id="RU368018"/>
    </source>
</evidence>
<sequence>MSYTNNHRALLQVIMERGAVSTADARELIVKLFQQNESTQTYIHQINVKLEPLNMTIKLVTCELTGHKYWILISTLIDKTASFQNEFSPAQLELLRKILSEIITSDDGCAPSTACLNLCSSLDTQMSKADAEDFLAKMVEKKWFVKEHGKFYMGVRSIAELIPYFKASYSEEALKTCALCRQMVFHGERCICCHNVLHMLCFANCARVQNPPKCPSCNTIMSTDNINDFDAYNDHVLDFPEMSVETENSEKRTTNPTKKRKYSAR</sequence>
<evidence type="ECO:0000256" key="15">
    <source>
        <dbReference type="ARBA" id="ARBA00023204"/>
    </source>
</evidence>
<evidence type="ECO:0000313" key="20">
    <source>
        <dbReference type="RefSeq" id="XP_015524608.1"/>
    </source>
</evidence>
<keyword evidence="19" id="KW-1185">Reference proteome</keyword>
<evidence type="ECO:0000256" key="1">
    <source>
        <dbReference type="ARBA" id="ARBA00000900"/>
    </source>
</evidence>
<keyword evidence="14 17" id="KW-0233">DNA recombination</keyword>
<dbReference type="Gene3D" id="1.10.10.10">
    <property type="entry name" value="Winged helix-like DNA-binding domain superfamily/Winged helix DNA-binding domain"/>
    <property type="match status" value="1"/>
</dbReference>
<evidence type="ECO:0000256" key="8">
    <source>
        <dbReference type="ARBA" id="ARBA00022723"/>
    </source>
</evidence>
<protein>
    <recommendedName>
        <fullName evidence="6 17">Non-structural maintenance of chromosomes element 1 homolog</fullName>
        <ecNumber evidence="5 17">2.3.2.27</ecNumber>
    </recommendedName>
</protein>
<keyword evidence="11 17" id="KW-0833">Ubl conjugation pathway</keyword>
<keyword evidence="13" id="KW-0158">Chromosome</keyword>
<keyword evidence="16 17" id="KW-0539">Nucleus</keyword>
<keyword evidence="12 17" id="KW-0862">Zinc</keyword>
<dbReference type="PANTHER" id="PTHR20973">
    <property type="entry name" value="NON-SMC ELEMENT 1-RELATED"/>
    <property type="match status" value="1"/>
</dbReference>
<keyword evidence="15 17" id="KW-0234">DNA repair</keyword>
<dbReference type="GeneID" id="107227854"/>
<dbReference type="InParanoid" id="A0A6J0CD16"/>
<dbReference type="Pfam" id="PF07574">
    <property type="entry name" value="SMC_Nse1"/>
    <property type="match status" value="2"/>
</dbReference>
<evidence type="ECO:0000256" key="13">
    <source>
        <dbReference type="ARBA" id="ARBA00022895"/>
    </source>
</evidence>
<dbReference type="Gene3D" id="3.90.1150.220">
    <property type="match status" value="1"/>
</dbReference>
<dbReference type="FunFam" id="1.10.10.10:FF:000270">
    <property type="entry name" value="Non-structural maintenance of chromosomes element 1 homolog"/>
    <property type="match status" value="1"/>
</dbReference>
<evidence type="ECO:0000256" key="11">
    <source>
        <dbReference type="ARBA" id="ARBA00022786"/>
    </source>
</evidence>
<dbReference type="GO" id="GO:0000724">
    <property type="term" value="P:double-strand break repair via homologous recombination"/>
    <property type="evidence" value="ECO:0007669"/>
    <property type="project" value="TreeGrafter"/>
</dbReference>
<dbReference type="OrthoDB" id="185455at2759"/>
<gene>
    <name evidence="20 21" type="primary">LOC107227854</name>
</gene>
<evidence type="ECO:0000256" key="9">
    <source>
        <dbReference type="ARBA" id="ARBA00022763"/>
    </source>
</evidence>
<evidence type="ECO:0000256" key="4">
    <source>
        <dbReference type="ARBA" id="ARBA00010258"/>
    </source>
</evidence>
<reference evidence="20" key="1">
    <citation type="submission" date="2025-04" db="UniProtKB">
        <authorList>
            <consortium name="RefSeq"/>
        </authorList>
    </citation>
    <scope>IDENTIFICATION</scope>
    <source>
        <tissue evidence="21">Thorax and Abdomen</tissue>
        <tissue evidence="20">Whole body</tissue>
    </source>
</reference>
<evidence type="ECO:0000256" key="6">
    <source>
        <dbReference type="ARBA" id="ARBA00019422"/>
    </source>
</evidence>
<feature type="region of interest" description="Disordered" evidence="18">
    <location>
        <begin position="243"/>
        <end position="265"/>
    </location>
</feature>
<evidence type="ECO:0000256" key="12">
    <source>
        <dbReference type="ARBA" id="ARBA00022833"/>
    </source>
</evidence>
<evidence type="ECO:0000256" key="16">
    <source>
        <dbReference type="ARBA" id="ARBA00023242"/>
    </source>
</evidence>
<evidence type="ECO:0000256" key="3">
    <source>
        <dbReference type="ARBA" id="ARBA00004574"/>
    </source>
</evidence>
<dbReference type="GO" id="GO:0000781">
    <property type="term" value="C:chromosome, telomeric region"/>
    <property type="evidence" value="ECO:0007669"/>
    <property type="project" value="UniProtKB-SubCell"/>
</dbReference>
<dbReference type="FunCoup" id="A0A6J0CD16">
    <property type="interactions" value="1132"/>
</dbReference>
<comment type="catalytic activity">
    <reaction evidence="1 17">
        <text>S-ubiquitinyl-[E2 ubiquitin-conjugating enzyme]-L-cysteine + [acceptor protein]-L-lysine = [E2 ubiquitin-conjugating enzyme]-L-cysteine + N(6)-ubiquitinyl-[acceptor protein]-L-lysine.</text>
        <dbReference type="EC" id="2.3.2.27"/>
    </reaction>
</comment>
<evidence type="ECO:0000256" key="10">
    <source>
        <dbReference type="ARBA" id="ARBA00022771"/>
    </source>
</evidence>
<evidence type="ECO:0000256" key="2">
    <source>
        <dbReference type="ARBA" id="ARBA00004123"/>
    </source>
</evidence>
<evidence type="ECO:0000313" key="21">
    <source>
        <dbReference type="RefSeq" id="XP_046587055.1"/>
    </source>
</evidence>
<evidence type="ECO:0000256" key="14">
    <source>
        <dbReference type="ARBA" id="ARBA00023172"/>
    </source>
</evidence>
<organism evidence="19 20">
    <name type="scientific">Neodiprion lecontei</name>
    <name type="common">Redheaded pine sawfly</name>
    <dbReference type="NCBI Taxonomy" id="441921"/>
    <lineage>
        <taxon>Eukaryota</taxon>
        <taxon>Metazoa</taxon>
        <taxon>Ecdysozoa</taxon>
        <taxon>Arthropoda</taxon>
        <taxon>Hexapoda</taxon>
        <taxon>Insecta</taxon>
        <taxon>Pterygota</taxon>
        <taxon>Neoptera</taxon>
        <taxon>Endopterygota</taxon>
        <taxon>Hymenoptera</taxon>
        <taxon>Tenthredinoidea</taxon>
        <taxon>Diprionidae</taxon>
        <taxon>Diprioninae</taxon>
        <taxon>Neodiprion</taxon>
    </lineage>
</organism>
<dbReference type="GO" id="GO:0030915">
    <property type="term" value="C:Smc5-Smc6 complex"/>
    <property type="evidence" value="ECO:0007669"/>
    <property type="project" value="UniProtKB-UniRule"/>
</dbReference>
<evidence type="ECO:0000256" key="7">
    <source>
        <dbReference type="ARBA" id="ARBA00022679"/>
    </source>
</evidence>
<proteinExistence type="inferred from homology"/>
<dbReference type="GO" id="GO:0061630">
    <property type="term" value="F:ubiquitin protein ligase activity"/>
    <property type="evidence" value="ECO:0007669"/>
    <property type="project" value="UniProtKB-EC"/>
</dbReference>
<comment type="subcellular location">
    <subcellularLocation>
        <location evidence="3">Chromosome</location>
        <location evidence="3">Telomere</location>
    </subcellularLocation>
    <subcellularLocation>
        <location evidence="2 17">Nucleus</location>
    </subcellularLocation>
</comment>
<dbReference type="InterPro" id="IPR011513">
    <property type="entry name" value="Nse1"/>
</dbReference>
<keyword evidence="9 17" id="KW-0227">DNA damage</keyword>
<evidence type="ECO:0000256" key="5">
    <source>
        <dbReference type="ARBA" id="ARBA00012483"/>
    </source>
</evidence>
<name>A0A6J0CD16_NEOLC</name>
<dbReference type="GO" id="GO:0005634">
    <property type="term" value="C:nucleus"/>
    <property type="evidence" value="ECO:0007669"/>
    <property type="project" value="UniProtKB-SubCell"/>
</dbReference>
<accession>A0A6J0CD16</accession>
<dbReference type="RefSeq" id="XP_046587055.1">
    <property type="nucleotide sequence ID" value="XM_046731099.1"/>
</dbReference>
<evidence type="ECO:0000256" key="18">
    <source>
        <dbReference type="SAM" id="MobiDB-lite"/>
    </source>
</evidence>
<dbReference type="InterPro" id="IPR013083">
    <property type="entry name" value="Znf_RING/FYVE/PHD"/>
</dbReference>
<dbReference type="AlphaFoldDB" id="A0A6J0CD16"/>
<evidence type="ECO:0000313" key="19">
    <source>
        <dbReference type="Proteomes" id="UP000829291"/>
    </source>
</evidence>